<comment type="catalytic activity">
    <reaction evidence="15">
        <text>an N,N'-diacetylchitobiosyl-diphospho-di-trans,poly-cis-dolichol + GDP-alpha-D-mannose = a beta-D-Man-(1-&gt;4)-beta-D-GlcNAc-(1-&gt;4)-alpha-D-GlcNAc-diphospho-di-trans,poly-cis-dolichol + GDP + H(+)</text>
        <dbReference type="Rhea" id="RHEA:13865"/>
        <dbReference type="Rhea" id="RHEA-COMP:19510"/>
        <dbReference type="Rhea" id="RHEA-COMP:19511"/>
        <dbReference type="ChEBI" id="CHEBI:15378"/>
        <dbReference type="ChEBI" id="CHEBI:57269"/>
        <dbReference type="ChEBI" id="CHEBI:57527"/>
        <dbReference type="ChEBI" id="CHEBI:58189"/>
        <dbReference type="ChEBI" id="CHEBI:58472"/>
        <dbReference type="EC" id="2.4.1.142"/>
    </reaction>
    <physiologicalReaction direction="left-to-right" evidence="15">
        <dbReference type="Rhea" id="RHEA:13866"/>
    </physiologicalReaction>
</comment>
<keyword evidence="8" id="KW-0256">Endoplasmic reticulum</keyword>
<keyword evidence="10" id="KW-0472">Membrane</keyword>
<evidence type="ECO:0000256" key="1">
    <source>
        <dbReference type="ARBA" id="ARBA00004389"/>
    </source>
</evidence>
<sequence>MGSRSASDSGKNSRKRRSKPSSPKISCEPTLATEKSSEQLKLTENNLHDSTSELPESNNSDSKASKRSDRSHRKNNSDKQRYRLEAKEKRAAHRAAKAKNVTLVVLGDIGMSPRMQYHAISLASHGYNVDIISYKETLPKNELFATKNVKFHKIVSFPSFEAKDNLFAFYMYLFFKLCYQTLHLLILLMFQVKSPGFILVQNPPSIPTLLLVKATCLVRESKMIIDWHNYGFTILGMKMGNSHFLVGAAKIYENFFGSLADKNICVTDAMKDDLVNNWKIKREIITLHDKAPSHYHKLNSSDSHEFWNDLFTKSSFPNIKEEHKKALLESSNFNLLEFSQTLDSKTTKNAKPAILVSSTSWTLDENFEILIEALKNYNSRASENPGVYKDIITFVTGKGPMKEQFETTIAALDLKHVSITTAWLEPQDYPKLLGSSDIGISLHTSSSGVDLPMKVVDMLGCGLPVLACNFKCITEIINPGINGDIFDDSTELAEKLLNTLKTDISSQDILKNMQKGAESFRCVSWEQNWDEKVLNLFSSN</sequence>
<dbReference type="EC" id="2.4.1.142" evidence="3"/>
<keyword evidence="7" id="KW-0812">Transmembrane</keyword>
<dbReference type="PANTHER" id="PTHR13036">
    <property type="entry name" value="BETA1,4 MANNOSYLTRANSFERASE"/>
    <property type="match status" value="1"/>
</dbReference>
<comment type="caution">
    <text evidence="18">The sequence shown here is derived from an EMBL/GenBank/DDBJ whole genome shotgun (WGS) entry which is preliminary data.</text>
</comment>
<comment type="function">
    <text evidence="11">Participates in the formation of the lipid-linked precursor oligosaccharide for N-glycosylation. Involved in assembling the dolichol-pyrophosphate-GlcNAc(2)-Man(5) intermediate on the cytoplasmic surface of the ER.</text>
</comment>
<dbReference type="InterPro" id="IPR001296">
    <property type="entry name" value="Glyco_trans_1"/>
</dbReference>
<dbReference type="EMBL" id="MBFR01000061">
    <property type="protein sequence ID" value="PVU95226.1"/>
    <property type="molecule type" value="Genomic_DNA"/>
</dbReference>
<dbReference type="PANTHER" id="PTHR13036:SF0">
    <property type="entry name" value="CHITOBIOSYLDIPHOSPHODOLICHOL BETA-MANNOSYLTRANSFERASE"/>
    <property type="match status" value="1"/>
</dbReference>
<dbReference type="Proteomes" id="UP000245383">
    <property type="component" value="Unassembled WGS sequence"/>
</dbReference>
<protein>
    <recommendedName>
        <fullName evidence="4">Chitobiosyldiphosphodolichol beta-mannosyltransferase</fullName>
        <ecNumber evidence="3">2.4.1.142</ecNumber>
    </recommendedName>
    <alternativeName>
        <fullName evidence="13">Beta-1,4-mannosyltransferase</fullName>
    </alternativeName>
    <alternativeName>
        <fullName evidence="14">GDP-Man:GlcNAc2-PP-dolichol mannosyltransferase</fullName>
    </alternativeName>
    <alternativeName>
        <fullName evidence="12">GDP-mannose-dolichol diphosphochitobiose mannosyltransferase</fullName>
    </alternativeName>
</protein>
<evidence type="ECO:0000256" key="15">
    <source>
        <dbReference type="ARBA" id="ARBA00045071"/>
    </source>
</evidence>
<evidence type="ECO:0000256" key="11">
    <source>
        <dbReference type="ARBA" id="ARBA00024899"/>
    </source>
</evidence>
<dbReference type="InterPro" id="IPR026051">
    <property type="entry name" value="ALG1-like"/>
</dbReference>
<evidence type="ECO:0000256" key="14">
    <source>
        <dbReference type="ARBA" id="ARBA00033088"/>
    </source>
</evidence>
<keyword evidence="5" id="KW-0328">Glycosyltransferase</keyword>
<proteinExistence type="predicted"/>
<keyword evidence="19" id="KW-1185">Reference proteome</keyword>
<dbReference type="AlphaFoldDB" id="A0A2T9YSD8"/>
<evidence type="ECO:0000256" key="7">
    <source>
        <dbReference type="ARBA" id="ARBA00022692"/>
    </source>
</evidence>
<feature type="domain" description="Glycosyl transferase family 1" evidence="17">
    <location>
        <begin position="341"/>
        <end position="514"/>
    </location>
</feature>
<evidence type="ECO:0000256" key="3">
    <source>
        <dbReference type="ARBA" id="ARBA00012611"/>
    </source>
</evidence>
<keyword evidence="6" id="KW-0808">Transferase</keyword>
<evidence type="ECO:0000256" key="9">
    <source>
        <dbReference type="ARBA" id="ARBA00022989"/>
    </source>
</evidence>
<evidence type="ECO:0000256" key="12">
    <source>
        <dbReference type="ARBA" id="ARBA00031434"/>
    </source>
</evidence>
<feature type="compositionally biased region" description="Basic and acidic residues" evidence="16">
    <location>
        <begin position="75"/>
        <end position="89"/>
    </location>
</feature>
<gene>
    <name evidence="18" type="ORF">BB561_001961</name>
</gene>
<dbReference type="GO" id="GO:0005789">
    <property type="term" value="C:endoplasmic reticulum membrane"/>
    <property type="evidence" value="ECO:0007669"/>
    <property type="project" value="UniProtKB-SubCell"/>
</dbReference>
<keyword evidence="9" id="KW-1133">Transmembrane helix</keyword>
<dbReference type="Gene3D" id="3.40.50.2000">
    <property type="entry name" value="Glycogen Phosphorylase B"/>
    <property type="match status" value="2"/>
</dbReference>
<reference evidence="18 19" key="1">
    <citation type="journal article" date="2018" name="MBio">
        <title>Comparative Genomics Reveals the Core Gene Toolbox for the Fungus-Insect Symbiosis.</title>
        <authorList>
            <person name="Wang Y."/>
            <person name="Stata M."/>
            <person name="Wang W."/>
            <person name="Stajich J.E."/>
            <person name="White M.M."/>
            <person name="Moncalvo J.M."/>
        </authorList>
    </citation>
    <scope>NUCLEOTIDE SEQUENCE [LARGE SCALE GENOMIC DNA]</scope>
    <source>
        <strain evidence="18 19">SWE-8-4</strain>
    </source>
</reference>
<name>A0A2T9YSD8_9FUNG</name>
<evidence type="ECO:0000256" key="2">
    <source>
        <dbReference type="ARBA" id="ARBA00004922"/>
    </source>
</evidence>
<evidence type="ECO:0000259" key="17">
    <source>
        <dbReference type="Pfam" id="PF00534"/>
    </source>
</evidence>
<dbReference type="SUPFAM" id="SSF53756">
    <property type="entry name" value="UDP-Glycosyltransferase/glycogen phosphorylase"/>
    <property type="match status" value="1"/>
</dbReference>
<accession>A0A2T9YSD8</accession>
<organism evidence="18 19">
    <name type="scientific">Smittium simulii</name>
    <dbReference type="NCBI Taxonomy" id="133385"/>
    <lineage>
        <taxon>Eukaryota</taxon>
        <taxon>Fungi</taxon>
        <taxon>Fungi incertae sedis</taxon>
        <taxon>Zoopagomycota</taxon>
        <taxon>Kickxellomycotina</taxon>
        <taxon>Harpellomycetes</taxon>
        <taxon>Harpellales</taxon>
        <taxon>Legeriomycetaceae</taxon>
        <taxon>Smittium</taxon>
    </lineage>
</organism>
<dbReference type="Pfam" id="PF00534">
    <property type="entry name" value="Glycos_transf_1"/>
    <property type="match status" value="1"/>
</dbReference>
<comment type="pathway">
    <text evidence="2">Protein modification; protein glycosylation.</text>
</comment>
<dbReference type="GO" id="GO:0004578">
    <property type="term" value="F:chitobiosyldiphosphodolichol beta-mannosyltransferase activity"/>
    <property type="evidence" value="ECO:0007669"/>
    <property type="project" value="UniProtKB-EC"/>
</dbReference>
<evidence type="ECO:0000256" key="10">
    <source>
        <dbReference type="ARBA" id="ARBA00023136"/>
    </source>
</evidence>
<evidence type="ECO:0000256" key="6">
    <source>
        <dbReference type="ARBA" id="ARBA00022679"/>
    </source>
</evidence>
<evidence type="ECO:0000256" key="16">
    <source>
        <dbReference type="SAM" id="MobiDB-lite"/>
    </source>
</evidence>
<evidence type="ECO:0000256" key="8">
    <source>
        <dbReference type="ARBA" id="ARBA00022824"/>
    </source>
</evidence>
<dbReference type="OrthoDB" id="614844at2759"/>
<evidence type="ECO:0000256" key="13">
    <source>
        <dbReference type="ARBA" id="ARBA00031566"/>
    </source>
</evidence>
<evidence type="ECO:0000313" key="19">
    <source>
        <dbReference type="Proteomes" id="UP000245383"/>
    </source>
</evidence>
<comment type="subcellular location">
    <subcellularLocation>
        <location evidence="1">Endoplasmic reticulum membrane</location>
        <topology evidence="1">Single-pass membrane protein</topology>
    </subcellularLocation>
</comment>
<evidence type="ECO:0000256" key="5">
    <source>
        <dbReference type="ARBA" id="ARBA00022676"/>
    </source>
</evidence>
<evidence type="ECO:0000256" key="4">
    <source>
        <dbReference type="ARBA" id="ARBA00015841"/>
    </source>
</evidence>
<dbReference type="STRING" id="133385.A0A2T9YSD8"/>
<evidence type="ECO:0000313" key="18">
    <source>
        <dbReference type="EMBL" id="PVU95226.1"/>
    </source>
</evidence>
<feature type="region of interest" description="Disordered" evidence="16">
    <location>
        <begin position="1"/>
        <end position="91"/>
    </location>
</feature>